<organism evidence="2 3">
    <name type="scientific">Thermodesulforhabdus norvegica</name>
    <dbReference type="NCBI Taxonomy" id="39841"/>
    <lineage>
        <taxon>Bacteria</taxon>
        <taxon>Pseudomonadati</taxon>
        <taxon>Thermodesulfobacteriota</taxon>
        <taxon>Syntrophobacteria</taxon>
        <taxon>Syntrophobacterales</taxon>
        <taxon>Thermodesulforhabdaceae</taxon>
        <taxon>Thermodesulforhabdus</taxon>
    </lineage>
</organism>
<dbReference type="PANTHER" id="PTHR45947:SF3">
    <property type="entry name" value="SULFOQUINOVOSYL TRANSFERASE SQD2"/>
    <property type="match status" value="1"/>
</dbReference>
<dbReference type="InterPro" id="IPR028098">
    <property type="entry name" value="Glyco_trans_4-like_N"/>
</dbReference>
<dbReference type="RefSeq" id="WP_177193609.1">
    <property type="nucleotide sequence ID" value="NZ_FOUU01000007.1"/>
</dbReference>
<dbReference type="CDD" id="cd03811">
    <property type="entry name" value="GT4_GT28_WabH-like"/>
    <property type="match status" value="1"/>
</dbReference>
<dbReference type="GO" id="GO:0016757">
    <property type="term" value="F:glycosyltransferase activity"/>
    <property type="evidence" value="ECO:0007669"/>
    <property type="project" value="TreeGrafter"/>
</dbReference>
<keyword evidence="2" id="KW-0808">Transferase</keyword>
<dbReference type="InterPro" id="IPR050194">
    <property type="entry name" value="Glycosyltransferase_grp1"/>
</dbReference>
<evidence type="ECO:0000313" key="3">
    <source>
        <dbReference type="Proteomes" id="UP000199611"/>
    </source>
</evidence>
<dbReference type="PANTHER" id="PTHR45947">
    <property type="entry name" value="SULFOQUINOVOSYL TRANSFERASE SQD2"/>
    <property type="match status" value="1"/>
</dbReference>
<gene>
    <name evidence="2" type="ORF">SAMN05660836_02066</name>
</gene>
<proteinExistence type="predicted"/>
<name>A0A1I4UZZ1_9BACT</name>
<dbReference type="STRING" id="39841.SAMN05660836_02066"/>
<dbReference type="Proteomes" id="UP000199611">
    <property type="component" value="Unassembled WGS sequence"/>
</dbReference>
<evidence type="ECO:0000313" key="2">
    <source>
        <dbReference type="EMBL" id="SFM94508.1"/>
    </source>
</evidence>
<dbReference type="Pfam" id="PF13692">
    <property type="entry name" value="Glyco_trans_1_4"/>
    <property type="match status" value="1"/>
</dbReference>
<protein>
    <submittedName>
        <fullName evidence="2">Glycosyltransferase involved in cell wall bisynthesis</fullName>
    </submittedName>
</protein>
<keyword evidence="3" id="KW-1185">Reference proteome</keyword>
<dbReference type="EMBL" id="FOUU01000007">
    <property type="protein sequence ID" value="SFM94508.1"/>
    <property type="molecule type" value="Genomic_DNA"/>
</dbReference>
<sequence length="391" mass="43584">MRAIENLRVVFLNPSRSWGGAEKSSFSVAHRLSKKALYRVFYRTGMVESAIPAIYRNSTLDVGRIDISPWFPFKKPAALFRDVVTVKKFITDFCGGNSDFTVFFGIMHYASFLLSFLRKISPGPFGVIASPRGPLTPFIKHMVKDPLERFGLILATRFFCKFSDLVLTPSMGTWNDLVKNYGAPASRGRVVPNFVELPSEASKTSLYDLPERPRVCWVGRLDRERNVEQLLNIFARISRSVSGSLIIVGDGPHRSIVENFIEAEAPGSRVFFAGFREDVSPFLGASDIFVHTCLFDGCPNSLLEACAAGLAVVAQNCPYGPAEILDGGKYGILVNSEAELEYALKELLTDEALRRKFSSLARERAAYYSAEKTVSGYESVIDEVFRKRRGH</sequence>
<dbReference type="SUPFAM" id="SSF53756">
    <property type="entry name" value="UDP-Glycosyltransferase/glycogen phosphorylase"/>
    <property type="match status" value="1"/>
</dbReference>
<accession>A0A1I4UZZ1</accession>
<dbReference type="Pfam" id="PF13439">
    <property type="entry name" value="Glyco_transf_4"/>
    <property type="match status" value="1"/>
</dbReference>
<dbReference type="AlphaFoldDB" id="A0A1I4UZZ1"/>
<evidence type="ECO:0000259" key="1">
    <source>
        <dbReference type="Pfam" id="PF13439"/>
    </source>
</evidence>
<reference evidence="2 3" key="1">
    <citation type="submission" date="2016-10" db="EMBL/GenBank/DDBJ databases">
        <authorList>
            <person name="de Groot N.N."/>
        </authorList>
    </citation>
    <scope>NUCLEOTIDE SEQUENCE [LARGE SCALE GENOMIC DNA]</scope>
    <source>
        <strain evidence="2 3">DSM 9990</strain>
    </source>
</reference>
<feature type="domain" description="Glycosyltransferase subfamily 4-like N-terminal" evidence="1">
    <location>
        <begin position="18"/>
        <end position="197"/>
    </location>
</feature>
<dbReference type="Gene3D" id="3.40.50.2000">
    <property type="entry name" value="Glycogen Phosphorylase B"/>
    <property type="match status" value="2"/>
</dbReference>